<dbReference type="Gene3D" id="3.30.160.250">
    <property type="match status" value="1"/>
</dbReference>
<gene>
    <name evidence="1" type="ORF">M2350_002968</name>
</gene>
<organism evidence="1 2">
    <name type="scientific">Candidatus Fervidibacter sacchari</name>
    <dbReference type="NCBI Taxonomy" id="1448929"/>
    <lineage>
        <taxon>Bacteria</taxon>
        <taxon>Candidatus Fervidibacterota</taxon>
        <taxon>Candidatus Fervidibacter</taxon>
    </lineage>
</organism>
<proteinExistence type="predicted"/>
<evidence type="ECO:0000313" key="2">
    <source>
        <dbReference type="Proteomes" id="UP001204798"/>
    </source>
</evidence>
<name>A0ABT2ERF3_9BACT</name>
<evidence type="ECO:0008006" key="3">
    <source>
        <dbReference type="Google" id="ProtNLM"/>
    </source>
</evidence>
<keyword evidence="2" id="KW-1185">Reference proteome</keyword>
<sequence length="54" mass="6194">MVQKFRLPVIIERDENGNFVTECLVLKGYYTQRETLGEEVGVTGDSKGRKFDAR</sequence>
<dbReference type="Proteomes" id="UP001204798">
    <property type="component" value="Unassembled WGS sequence"/>
</dbReference>
<evidence type="ECO:0000313" key="1">
    <source>
        <dbReference type="EMBL" id="MCS3920539.1"/>
    </source>
</evidence>
<comment type="caution">
    <text evidence="1">The sequence shown here is derived from an EMBL/GenBank/DDBJ whole genome shotgun (WGS) entry which is preliminary data.</text>
</comment>
<accession>A0ABT2ERF3</accession>
<reference evidence="1 2" key="1">
    <citation type="submission" date="2022-08" db="EMBL/GenBank/DDBJ databases">
        <title>Bacterial and archaeal communities from various locations to study Microbial Dark Matter (Phase II).</title>
        <authorList>
            <person name="Stepanauskas R."/>
        </authorList>
    </citation>
    <scope>NUCLEOTIDE SEQUENCE [LARGE SCALE GENOMIC DNA]</scope>
    <source>
        <strain evidence="1 2">PD1</strain>
    </source>
</reference>
<dbReference type="EMBL" id="JANUCP010000005">
    <property type="protein sequence ID" value="MCS3920539.1"/>
    <property type="molecule type" value="Genomic_DNA"/>
</dbReference>
<protein>
    <recommendedName>
        <fullName evidence="3">Type II toxin-antitoxin system HicB family antitoxin</fullName>
    </recommendedName>
</protein>
<dbReference type="RefSeq" id="WP_259100119.1">
    <property type="nucleotide sequence ID" value="NZ_CP130454.1"/>
</dbReference>